<reference evidence="1" key="1">
    <citation type="submission" date="2014-09" db="EMBL/GenBank/DDBJ databases">
        <authorList>
            <person name="Magalhaes I.L.F."/>
            <person name="Oliveira U."/>
            <person name="Santos F.R."/>
            <person name="Vidigal T.H.D.A."/>
            <person name="Brescovit A.D."/>
            <person name="Santos A.J."/>
        </authorList>
    </citation>
    <scope>NUCLEOTIDE SEQUENCE</scope>
    <source>
        <tissue evidence="1">Shoot tissue taken approximately 20 cm above the soil surface</tissue>
    </source>
</reference>
<protein>
    <submittedName>
        <fullName evidence="1">Uncharacterized protein</fullName>
    </submittedName>
</protein>
<organism evidence="1">
    <name type="scientific">Arundo donax</name>
    <name type="common">Giant reed</name>
    <name type="synonym">Donax arundinaceus</name>
    <dbReference type="NCBI Taxonomy" id="35708"/>
    <lineage>
        <taxon>Eukaryota</taxon>
        <taxon>Viridiplantae</taxon>
        <taxon>Streptophyta</taxon>
        <taxon>Embryophyta</taxon>
        <taxon>Tracheophyta</taxon>
        <taxon>Spermatophyta</taxon>
        <taxon>Magnoliopsida</taxon>
        <taxon>Liliopsida</taxon>
        <taxon>Poales</taxon>
        <taxon>Poaceae</taxon>
        <taxon>PACMAD clade</taxon>
        <taxon>Arundinoideae</taxon>
        <taxon>Arundineae</taxon>
        <taxon>Arundo</taxon>
    </lineage>
</organism>
<sequence>MGSSSDPICIREPER</sequence>
<accession>A0A0A8YM50</accession>
<proteinExistence type="predicted"/>
<name>A0A0A8YM50_ARUDO</name>
<reference evidence="1" key="2">
    <citation type="journal article" date="2015" name="Data Brief">
        <title>Shoot transcriptome of the giant reed, Arundo donax.</title>
        <authorList>
            <person name="Barrero R.A."/>
            <person name="Guerrero F.D."/>
            <person name="Moolhuijzen P."/>
            <person name="Goolsby J.A."/>
            <person name="Tidwell J."/>
            <person name="Bellgard S.E."/>
            <person name="Bellgard M.I."/>
        </authorList>
    </citation>
    <scope>NUCLEOTIDE SEQUENCE</scope>
    <source>
        <tissue evidence="1">Shoot tissue taken approximately 20 cm above the soil surface</tissue>
    </source>
</reference>
<dbReference type="EMBL" id="GBRH01274283">
    <property type="protein sequence ID" value="JAD23612.1"/>
    <property type="molecule type" value="Transcribed_RNA"/>
</dbReference>
<evidence type="ECO:0000313" key="1">
    <source>
        <dbReference type="EMBL" id="JAD23612.1"/>
    </source>
</evidence>